<dbReference type="InterPro" id="IPR013149">
    <property type="entry name" value="ADH-like_C"/>
</dbReference>
<sequence length="324" mass="34039">MTQAIRFHHTGAPETMAWEDVEIGAPGAGELRVRHTAIGVNYIDVYHRNGTYPLPLPSGLGVEAAAVVMAVGAGVDEFQVGDRVVYAGGPPGAYALERLVPAARTLKLPDAVSDEVAASLTFKGLTAEYLIRRCHPVQPGDTVLFHAAAGGVGAIACQWLQHLGATVIGTVSSDEKAAFVKALGCDHAVVYRREDLVQRVRDITGGAGVSVVYDSIGKDTVAQSLQCLRPRGTLVSFGVASGPAPLLDLAELGARGSLYVTRASIAHYTANRQELLAGAQALFDAIAAGMIRPAKVTRYALKDVQQAHRDLESARTSGSVVLLP</sequence>
<comment type="caution">
    <text evidence="4">The sequence shown here is derived from an EMBL/GenBank/DDBJ whole genome shotgun (WGS) entry which is preliminary data.</text>
</comment>
<dbReference type="InterPro" id="IPR013154">
    <property type="entry name" value="ADH-like_N"/>
</dbReference>
<name>A0ABU5IED7_9BURK</name>
<evidence type="ECO:0000256" key="1">
    <source>
        <dbReference type="ARBA" id="ARBA00022857"/>
    </source>
</evidence>
<reference evidence="4 5" key="1">
    <citation type="submission" date="2023-11" db="EMBL/GenBank/DDBJ databases">
        <title>Draft genome of Azohydromonas lata strain H1 (DSM1123), a polyhydroxyalkanoate producer.</title>
        <authorList>
            <person name="Traversa D."/>
            <person name="D'Addabbo P."/>
            <person name="Pazzani C."/>
            <person name="Manzari C."/>
            <person name="Chiara M."/>
            <person name="Scrascia M."/>
        </authorList>
    </citation>
    <scope>NUCLEOTIDE SEQUENCE [LARGE SCALE GENOMIC DNA]</scope>
    <source>
        <strain evidence="4 5">H1</strain>
    </source>
</reference>
<dbReference type="Gene3D" id="3.40.50.720">
    <property type="entry name" value="NAD(P)-binding Rossmann-like Domain"/>
    <property type="match status" value="1"/>
</dbReference>
<proteinExistence type="predicted"/>
<dbReference type="SMART" id="SM00829">
    <property type="entry name" value="PKS_ER"/>
    <property type="match status" value="1"/>
</dbReference>
<dbReference type="CDD" id="cd05286">
    <property type="entry name" value="QOR2"/>
    <property type="match status" value="1"/>
</dbReference>
<evidence type="ECO:0000259" key="3">
    <source>
        <dbReference type="SMART" id="SM00829"/>
    </source>
</evidence>
<dbReference type="Gene3D" id="3.90.180.10">
    <property type="entry name" value="Medium-chain alcohol dehydrogenases, catalytic domain"/>
    <property type="match status" value="1"/>
</dbReference>
<dbReference type="RefSeq" id="WP_322465777.1">
    <property type="nucleotide sequence ID" value="NZ_JAXOJX010000019.1"/>
</dbReference>
<dbReference type="InterPro" id="IPR036291">
    <property type="entry name" value="NAD(P)-bd_dom_sf"/>
</dbReference>
<dbReference type="PANTHER" id="PTHR48106">
    <property type="entry name" value="QUINONE OXIDOREDUCTASE PIG3-RELATED"/>
    <property type="match status" value="1"/>
</dbReference>
<dbReference type="InterPro" id="IPR047618">
    <property type="entry name" value="QOR-like"/>
</dbReference>
<dbReference type="EMBL" id="JAXOJX010000019">
    <property type="protein sequence ID" value="MDZ5457472.1"/>
    <property type="molecule type" value="Genomic_DNA"/>
</dbReference>
<dbReference type="InterPro" id="IPR020843">
    <property type="entry name" value="ER"/>
</dbReference>
<dbReference type="PANTHER" id="PTHR48106:SF13">
    <property type="entry name" value="QUINONE OXIDOREDUCTASE-RELATED"/>
    <property type="match status" value="1"/>
</dbReference>
<evidence type="ECO:0000313" key="5">
    <source>
        <dbReference type="Proteomes" id="UP001293718"/>
    </source>
</evidence>
<evidence type="ECO:0000256" key="2">
    <source>
        <dbReference type="ARBA" id="ARBA00023002"/>
    </source>
</evidence>
<dbReference type="NCBIfam" id="NF008024">
    <property type="entry name" value="PRK10754.1"/>
    <property type="match status" value="1"/>
</dbReference>
<dbReference type="InterPro" id="IPR011032">
    <property type="entry name" value="GroES-like_sf"/>
</dbReference>
<keyword evidence="5" id="KW-1185">Reference proteome</keyword>
<organism evidence="4 5">
    <name type="scientific">Azohydromonas lata</name>
    <dbReference type="NCBI Taxonomy" id="45677"/>
    <lineage>
        <taxon>Bacteria</taxon>
        <taxon>Pseudomonadati</taxon>
        <taxon>Pseudomonadota</taxon>
        <taxon>Betaproteobacteria</taxon>
        <taxon>Burkholderiales</taxon>
        <taxon>Sphaerotilaceae</taxon>
        <taxon>Azohydromonas</taxon>
    </lineage>
</organism>
<protein>
    <submittedName>
        <fullName evidence="4">Quinone oxidoreductase</fullName>
    </submittedName>
</protein>
<dbReference type="SUPFAM" id="SSF51735">
    <property type="entry name" value="NAD(P)-binding Rossmann-fold domains"/>
    <property type="match status" value="1"/>
</dbReference>
<dbReference type="Pfam" id="PF08240">
    <property type="entry name" value="ADH_N"/>
    <property type="match status" value="1"/>
</dbReference>
<keyword evidence="2" id="KW-0560">Oxidoreductase</keyword>
<evidence type="ECO:0000313" key="4">
    <source>
        <dbReference type="EMBL" id="MDZ5457472.1"/>
    </source>
</evidence>
<dbReference type="SUPFAM" id="SSF50129">
    <property type="entry name" value="GroES-like"/>
    <property type="match status" value="1"/>
</dbReference>
<feature type="domain" description="Enoyl reductase (ER)" evidence="3">
    <location>
        <begin position="11"/>
        <end position="322"/>
    </location>
</feature>
<dbReference type="Pfam" id="PF00107">
    <property type="entry name" value="ADH_zinc_N"/>
    <property type="match status" value="1"/>
</dbReference>
<gene>
    <name evidence="4" type="ORF">SM757_12905</name>
</gene>
<accession>A0ABU5IED7</accession>
<dbReference type="Proteomes" id="UP001293718">
    <property type="component" value="Unassembled WGS sequence"/>
</dbReference>
<keyword evidence="1" id="KW-0521">NADP</keyword>